<evidence type="ECO:0000313" key="2">
    <source>
        <dbReference type="EMBL" id="JAP76698.1"/>
    </source>
</evidence>
<keyword evidence="1" id="KW-1133">Transmembrane helix</keyword>
<reference evidence="2" key="1">
    <citation type="journal article" date="2016" name="Ticks Tick Borne Dis.">
        <title>De novo assembly and annotation of the salivary gland transcriptome of Rhipicephalus appendiculatus male and female ticks during blood feeding.</title>
        <authorList>
            <person name="de Castro M.H."/>
            <person name="de Klerk D."/>
            <person name="Pienaar R."/>
            <person name="Latif A.A."/>
            <person name="Rees D.J."/>
            <person name="Mans B.J."/>
        </authorList>
    </citation>
    <scope>NUCLEOTIDE SEQUENCE</scope>
    <source>
        <tissue evidence="2">Salivary glands</tissue>
    </source>
</reference>
<proteinExistence type="predicted"/>
<dbReference type="AlphaFoldDB" id="A0A131YDR8"/>
<dbReference type="EMBL" id="GEDV01011859">
    <property type="protein sequence ID" value="JAP76698.1"/>
    <property type="molecule type" value="Transcribed_RNA"/>
</dbReference>
<feature type="transmembrane region" description="Helical" evidence="1">
    <location>
        <begin position="51"/>
        <end position="67"/>
    </location>
</feature>
<sequence>MHLAMYSEGCPACNDRPACNVSLECAPFGAGLCAPTFEEEMPHTSKAVADYSYIPVSFLYVSIFFLFKPSHLFSRALNSFFYFD</sequence>
<name>A0A131YDR8_RHIAP</name>
<keyword evidence="1" id="KW-0472">Membrane</keyword>
<organism evidence="2">
    <name type="scientific">Rhipicephalus appendiculatus</name>
    <name type="common">Brown ear tick</name>
    <dbReference type="NCBI Taxonomy" id="34631"/>
    <lineage>
        <taxon>Eukaryota</taxon>
        <taxon>Metazoa</taxon>
        <taxon>Ecdysozoa</taxon>
        <taxon>Arthropoda</taxon>
        <taxon>Chelicerata</taxon>
        <taxon>Arachnida</taxon>
        <taxon>Acari</taxon>
        <taxon>Parasitiformes</taxon>
        <taxon>Ixodida</taxon>
        <taxon>Ixodoidea</taxon>
        <taxon>Ixodidae</taxon>
        <taxon>Rhipicephalinae</taxon>
        <taxon>Rhipicephalus</taxon>
        <taxon>Rhipicephalus</taxon>
    </lineage>
</organism>
<keyword evidence="1" id="KW-0812">Transmembrane</keyword>
<evidence type="ECO:0000256" key="1">
    <source>
        <dbReference type="SAM" id="Phobius"/>
    </source>
</evidence>
<protein>
    <submittedName>
        <fullName evidence="2">Uncharacterized protein</fullName>
    </submittedName>
</protein>
<accession>A0A131YDR8</accession>